<name>A0A1U9K9K8_9BACL</name>
<dbReference type="InterPro" id="IPR019615">
    <property type="entry name" value="DUF2487"/>
</dbReference>
<dbReference type="RefSeq" id="WP_077720586.1">
    <property type="nucleotide sequence ID" value="NZ_CP019699.1"/>
</dbReference>
<proteinExistence type="predicted"/>
<evidence type="ECO:0000313" key="1">
    <source>
        <dbReference type="EMBL" id="AQS56722.1"/>
    </source>
</evidence>
<dbReference type="OrthoDB" id="2678750at2"/>
<dbReference type="KEGG" id="ntr:B0W44_14155"/>
<dbReference type="AlphaFoldDB" id="A0A1U9K9K8"/>
<dbReference type="Pfam" id="PF10673">
    <property type="entry name" value="DUF2487"/>
    <property type="match status" value="1"/>
</dbReference>
<accession>A0A1U9K9K8</accession>
<keyword evidence="2" id="KW-1185">Reference proteome</keyword>
<dbReference type="STRING" id="1471761.B0W44_14155"/>
<dbReference type="EMBL" id="CP019699">
    <property type="protein sequence ID" value="AQS56722.1"/>
    <property type="molecule type" value="Genomic_DNA"/>
</dbReference>
<evidence type="ECO:0008006" key="3">
    <source>
        <dbReference type="Google" id="ProtNLM"/>
    </source>
</evidence>
<sequence length="140" mass="16111">MIWDKLDEQDWKKAAPYVDTVLVAVCDIKPENKLDLSSQTSRTVYVASEIERQLKGRVMLMPPVSYLSNEPWFQSYVSSIRSRAEKGGFRHLFFVVEERVLETTPGVDWGTALTVSGDDNSDAQIRQLCEQIVRQWQEEV</sequence>
<organism evidence="1 2">
    <name type="scientific">Novibacillus thermophilus</name>
    <dbReference type="NCBI Taxonomy" id="1471761"/>
    <lineage>
        <taxon>Bacteria</taxon>
        <taxon>Bacillati</taxon>
        <taxon>Bacillota</taxon>
        <taxon>Bacilli</taxon>
        <taxon>Bacillales</taxon>
        <taxon>Thermoactinomycetaceae</taxon>
        <taxon>Novibacillus</taxon>
    </lineage>
</organism>
<reference evidence="1 2" key="1">
    <citation type="journal article" date="2015" name="Int. J. Syst. Evol. Microbiol.">
        <title>Novibacillus thermophilus gen. nov., sp. nov., a Gram-staining-negative and moderately thermophilic member of the family Thermoactinomycetaceae.</title>
        <authorList>
            <person name="Yang G."/>
            <person name="Chen J."/>
            <person name="Zhou S."/>
        </authorList>
    </citation>
    <scope>NUCLEOTIDE SEQUENCE [LARGE SCALE GENOMIC DNA]</scope>
    <source>
        <strain evidence="1 2">SG-1</strain>
    </source>
</reference>
<protein>
    <recommendedName>
        <fullName evidence="3">DUF2487 domain-containing protein</fullName>
    </recommendedName>
</protein>
<gene>
    <name evidence="1" type="ORF">B0W44_14155</name>
</gene>
<dbReference type="Proteomes" id="UP000188603">
    <property type="component" value="Chromosome"/>
</dbReference>
<evidence type="ECO:0000313" key="2">
    <source>
        <dbReference type="Proteomes" id="UP000188603"/>
    </source>
</evidence>